<dbReference type="OrthoDB" id="1667587at2759"/>
<protein>
    <recommendedName>
        <fullName evidence="7">WD40 repeat-like protein</fullName>
    </recommendedName>
</protein>
<keyword evidence="6" id="KW-1185">Reference proteome</keyword>
<keyword evidence="1" id="KW-0853">WD repeat</keyword>
<evidence type="ECO:0000313" key="6">
    <source>
        <dbReference type="Proteomes" id="UP000193719"/>
    </source>
</evidence>
<dbReference type="InterPro" id="IPR048720">
    <property type="entry name" value="PROPPIN"/>
</dbReference>
<dbReference type="InterPro" id="IPR001680">
    <property type="entry name" value="WD40_rpt"/>
</dbReference>
<dbReference type="InterPro" id="IPR015943">
    <property type="entry name" value="WD40/YVTN_repeat-like_dom_sf"/>
</dbReference>
<dbReference type="InterPro" id="IPR036322">
    <property type="entry name" value="WD40_repeat_dom_sf"/>
</dbReference>
<evidence type="ECO:0000256" key="3">
    <source>
        <dbReference type="ARBA" id="ARBA00025740"/>
    </source>
</evidence>
<comment type="caution">
    <text evidence="5">The sequence shown here is derived from an EMBL/GenBank/DDBJ whole genome shotgun (WGS) entry which is preliminary data.</text>
</comment>
<evidence type="ECO:0008006" key="7">
    <source>
        <dbReference type="Google" id="ProtNLM"/>
    </source>
</evidence>
<sequence length="566" mass="64135">MNLETIIDPEKNENIHYINFNQDFSCFMIGTNNGYKIFNTLPLLELKHFESQKKKKDSSSPDFLNSNINSNNVNFDDNRNNKKDETIILSNKQNSLTNNFKIKPKSILEARNNLIKRSSITNINSTNNNYNDNNNGSSSINKVLQPVLTDCPGLIIVEGLYHSNLLAIVGKDISSYFSPSKVVLCDISNDNVVAEIQYEVEVKAVRLTEYGIIVVLPTQTFIYNGHAKPKCIHIIETCYNEKGLVAIATIKKRDRQGITIALPGKMQGEIQILNLQYKKNIIHNDRLGRPIPSTTTSSTTTKNSIIPTFSKIQAHKSSLSCLSISLNGELVASASEQGTIIRIFNLETRQKIHEFRRGSDKAQIYCINFNKKANKICVSSNKGTIHIFNLYDNTSIMAWQQQLNEYDKNGSSYLDGGYSTTTMTHYEKKAPQAPLSIYSISQKIVPKYFIERSWAQFRLPLSNICTFVDTLISNENENTPSETEPNKVELIAICSNGYLYRLTCITTLKSSSAISNNSNDNIVLYQTHRIQKKKYFSTSNNESDDEDDENNDIIENFYNEDYVLNK</sequence>
<feature type="compositionally biased region" description="Low complexity" evidence="4">
    <location>
        <begin position="65"/>
        <end position="75"/>
    </location>
</feature>
<reference evidence="5 6" key="2">
    <citation type="submission" date="2016-08" db="EMBL/GenBank/DDBJ databases">
        <title>Pervasive Adenine N6-methylation of Active Genes in Fungi.</title>
        <authorList>
            <consortium name="DOE Joint Genome Institute"/>
            <person name="Mondo S.J."/>
            <person name="Dannebaum R.O."/>
            <person name="Kuo R.C."/>
            <person name="Labutti K."/>
            <person name="Haridas S."/>
            <person name="Kuo A."/>
            <person name="Salamov A."/>
            <person name="Ahrendt S.R."/>
            <person name="Lipzen A."/>
            <person name="Sullivan W."/>
            <person name="Andreopoulos W.B."/>
            <person name="Clum A."/>
            <person name="Lindquist E."/>
            <person name="Daum C."/>
            <person name="Ramamoorthy G.K."/>
            <person name="Gryganskyi A."/>
            <person name="Culley D."/>
            <person name="Magnuson J.K."/>
            <person name="James T.Y."/>
            <person name="O'Malley M.A."/>
            <person name="Stajich J.E."/>
            <person name="Spatafora J.W."/>
            <person name="Visel A."/>
            <person name="Grigoriev I.V."/>
        </authorList>
    </citation>
    <scope>NUCLEOTIDE SEQUENCE [LARGE SCALE GENOMIC DNA]</scope>
    <source>
        <strain evidence="6">finn</strain>
    </source>
</reference>
<dbReference type="SUPFAM" id="SSF50978">
    <property type="entry name" value="WD40 repeat-like"/>
    <property type="match status" value="1"/>
</dbReference>
<proteinExistence type="inferred from homology"/>
<evidence type="ECO:0000256" key="4">
    <source>
        <dbReference type="SAM" id="MobiDB-lite"/>
    </source>
</evidence>
<dbReference type="Proteomes" id="UP000193719">
    <property type="component" value="Unassembled WGS sequence"/>
</dbReference>
<name>A0A1Y1V1A3_9FUNG</name>
<dbReference type="STRING" id="1754191.A0A1Y1V1A3"/>
<evidence type="ECO:0000313" key="5">
    <source>
        <dbReference type="EMBL" id="ORX44472.1"/>
    </source>
</evidence>
<dbReference type="SMART" id="SM00320">
    <property type="entry name" value="WD40"/>
    <property type="match status" value="2"/>
</dbReference>
<keyword evidence="2" id="KW-0677">Repeat</keyword>
<dbReference type="EMBL" id="MCFH01000045">
    <property type="protein sequence ID" value="ORX44472.1"/>
    <property type="molecule type" value="Genomic_DNA"/>
</dbReference>
<dbReference type="Gene3D" id="2.130.10.10">
    <property type="entry name" value="YVTN repeat-like/Quinoprotein amine dehydrogenase"/>
    <property type="match status" value="1"/>
</dbReference>
<dbReference type="PANTHER" id="PTHR11227">
    <property type="entry name" value="WD-REPEAT PROTEIN INTERACTING WITH PHOSPHOINOSIDES WIPI -RELATED"/>
    <property type="match status" value="1"/>
</dbReference>
<feature type="region of interest" description="Disordered" evidence="4">
    <location>
        <begin position="55"/>
        <end position="80"/>
    </location>
</feature>
<evidence type="ECO:0000256" key="2">
    <source>
        <dbReference type="ARBA" id="ARBA00022737"/>
    </source>
</evidence>
<dbReference type="GO" id="GO:0005737">
    <property type="term" value="C:cytoplasm"/>
    <property type="evidence" value="ECO:0007669"/>
    <property type="project" value="UniProtKB-ARBA"/>
</dbReference>
<organism evidence="5 6">
    <name type="scientific">Piromyces finnis</name>
    <dbReference type="NCBI Taxonomy" id="1754191"/>
    <lineage>
        <taxon>Eukaryota</taxon>
        <taxon>Fungi</taxon>
        <taxon>Fungi incertae sedis</taxon>
        <taxon>Chytridiomycota</taxon>
        <taxon>Chytridiomycota incertae sedis</taxon>
        <taxon>Neocallimastigomycetes</taxon>
        <taxon>Neocallimastigales</taxon>
        <taxon>Neocallimastigaceae</taxon>
        <taxon>Piromyces</taxon>
    </lineage>
</organism>
<gene>
    <name evidence="5" type="ORF">BCR36DRAFT_359543</name>
</gene>
<dbReference type="Pfam" id="PF21032">
    <property type="entry name" value="PROPPIN"/>
    <property type="match status" value="1"/>
</dbReference>
<reference evidence="5 6" key="1">
    <citation type="submission" date="2016-08" db="EMBL/GenBank/DDBJ databases">
        <title>Genomes of anaerobic fungi encode conserved fungal cellulosomes for biomass hydrolysis.</title>
        <authorList>
            <consortium name="DOE Joint Genome Institute"/>
            <person name="Haitjema C.H."/>
            <person name="Gilmore S.P."/>
            <person name="Henske J.K."/>
            <person name="Solomon K.V."/>
            <person name="De Groot R."/>
            <person name="Kuo A."/>
            <person name="Mondo S.J."/>
            <person name="Salamov A.A."/>
            <person name="Labutti K."/>
            <person name="Zhao Z."/>
            <person name="Chiniquy J."/>
            <person name="Barry K."/>
            <person name="Brewer H.M."/>
            <person name="Purvine S.O."/>
            <person name="Wright A.T."/>
            <person name="Boxma B."/>
            <person name="Van Alen T."/>
            <person name="Hackstein J.H."/>
            <person name="Baker S.E."/>
            <person name="Grigoriev I.V."/>
            <person name="O'Malley M.A."/>
        </authorList>
    </citation>
    <scope>NUCLEOTIDE SEQUENCE [LARGE SCALE GENOMIC DNA]</scope>
    <source>
        <strain evidence="6">finn</strain>
    </source>
</reference>
<accession>A0A1Y1V1A3</accession>
<comment type="similarity">
    <text evidence="3">Belongs to the WD repeat PROPPIN family.</text>
</comment>
<dbReference type="AlphaFoldDB" id="A0A1Y1V1A3"/>
<evidence type="ECO:0000256" key="1">
    <source>
        <dbReference type="ARBA" id="ARBA00022574"/>
    </source>
</evidence>